<dbReference type="KEGG" id="cbak:DA792_07405"/>
<organism evidence="1 2">
    <name type="scientific">Celeribacter baekdonensis</name>
    <dbReference type="NCBI Taxonomy" id="875171"/>
    <lineage>
        <taxon>Bacteria</taxon>
        <taxon>Pseudomonadati</taxon>
        <taxon>Pseudomonadota</taxon>
        <taxon>Alphaproteobacteria</taxon>
        <taxon>Rhodobacterales</taxon>
        <taxon>Roseobacteraceae</taxon>
        <taxon>Celeribacter</taxon>
    </lineage>
</organism>
<dbReference type="EMBL" id="CP028475">
    <property type="protein sequence ID" value="AVW90931.1"/>
    <property type="molecule type" value="Genomic_DNA"/>
</dbReference>
<evidence type="ECO:0000313" key="2">
    <source>
        <dbReference type="Proteomes" id="UP000241447"/>
    </source>
</evidence>
<reference evidence="1 2" key="1">
    <citation type="submission" date="2018-03" db="EMBL/GenBank/DDBJ databases">
        <title>The Complete Genome of Celeribacter baekdonensis strain LH4, a Thiosulfate-Oxidizing Alphaproteobacterium Isolated from Gulf of Mexico Continental Slope Sediments.</title>
        <authorList>
            <person name="Flood B.E."/>
            <person name="Bailey J.V."/>
            <person name="Leprich D."/>
        </authorList>
    </citation>
    <scope>NUCLEOTIDE SEQUENCE [LARGE SCALE GENOMIC DNA]</scope>
    <source>
        <strain evidence="1 2">LH4</strain>
    </source>
</reference>
<accession>A0A2R4M191</accession>
<dbReference type="Proteomes" id="UP000241447">
    <property type="component" value="Chromosome"/>
</dbReference>
<dbReference type="AlphaFoldDB" id="A0A2R4M191"/>
<sequence length="321" mass="34759">MKRLGLLPVAGMMCAFLSGCETIKDEFGVSEGFVSRQADRFIVAQDQHQRADRYLLATLLIAPLALDTVQDGTDADTALLRLNALYGTLADLYTAIGECQTSAAAASPTCASTADASWDFDAEAIPKDGYSFETLSYEVQSDLYFLGKSALINLDLDDKVKDLAALNPTALVSLYKELNSYGPALRRGAATYRDGIVIYTDAVFYETCQTSPNNTSSNSVGCKAYRDRYATQKQLDATEAEGSTRGLTRALSQAQNQSKTVGWSLNKRQALAVIAHVDVACTRAARISSDESQTAQTCFESSNGRKRFLGALERRWTAAAP</sequence>
<evidence type="ECO:0000313" key="1">
    <source>
        <dbReference type="EMBL" id="AVW90931.1"/>
    </source>
</evidence>
<protein>
    <submittedName>
        <fullName evidence="1">Uncharacterized protein</fullName>
    </submittedName>
</protein>
<gene>
    <name evidence="1" type="ORF">DA792_07405</name>
</gene>
<proteinExistence type="predicted"/>
<dbReference type="RefSeq" id="WP_107719391.1">
    <property type="nucleotide sequence ID" value="NZ_CP028475.1"/>
</dbReference>
<name>A0A2R4M191_9RHOB</name>
<dbReference type="PROSITE" id="PS51257">
    <property type="entry name" value="PROKAR_LIPOPROTEIN"/>
    <property type="match status" value="1"/>
</dbReference>
<dbReference type="OrthoDB" id="7823086at2"/>